<evidence type="ECO:0000256" key="1">
    <source>
        <dbReference type="ARBA" id="ARBA00001936"/>
    </source>
</evidence>
<dbReference type="SUPFAM" id="SSF64182">
    <property type="entry name" value="DHH phosphoesterases"/>
    <property type="match status" value="1"/>
</dbReference>
<feature type="domain" description="DHHA2" evidence="8">
    <location>
        <begin position="179"/>
        <end position="296"/>
    </location>
</feature>
<keyword evidence="3" id="KW-0479">Metal-binding</keyword>
<evidence type="ECO:0000256" key="7">
    <source>
        <dbReference type="ARBA" id="ARBA00047820"/>
    </source>
</evidence>
<dbReference type="EC" id="3.6.1.1" evidence="2"/>
<name>A0ABY9SI49_9ENTR</name>
<keyword evidence="4 9" id="KW-0378">Hydrolase</keyword>
<evidence type="ECO:0000313" key="9">
    <source>
        <dbReference type="EMBL" id="WMY76101.1"/>
    </source>
</evidence>
<dbReference type="Pfam" id="PF01368">
    <property type="entry name" value="DHH"/>
    <property type="match status" value="1"/>
</dbReference>
<dbReference type="Gene3D" id="3.90.1640.10">
    <property type="entry name" value="inorganic pyrophosphatase (n-terminal core)"/>
    <property type="match status" value="1"/>
</dbReference>
<dbReference type="InterPro" id="IPR001667">
    <property type="entry name" value="DDH_dom"/>
</dbReference>
<dbReference type="Proteomes" id="UP001246690">
    <property type="component" value="Chromosome"/>
</dbReference>
<keyword evidence="5" id="KW-0464">Manganese</keyword>
<accession>A0ABY9SI49</accession>
<dbReference type="RefSeq" id="WP_309878531.1">
    <property type="nucleotide sequence ID" value="NZ_CP133838.1"/>
</dbReference>
<evidence type="ECO:0000256" key="5">
    <source>
        <dbReference type="ARBA" id="ARBA00023211"/>
    </source>
</evidence>
<dbReference type="Gene3D" id="3.10.310.20">
    <property type="entry name" value="DHHA2 domain"/>
    <property type="match status" value="1"/>
</dbReference>
<evidence type="ECO:0000256" key="4">
    <source>
        <dbReference type="ARBA" id="ARBA00022801"/>
    </source>
</evidence>
<gene>
    <name evidence="9" type="ORF">RHD99_09300</name>
</gene>
<dbReference type="EMBL" id="CP133838">
    <property type="protein sequence ID" value="WMY76101.1"/>
    <property type="molecule type" value="Genomic_DNA"/>
</dbReference>
<evidence type="ECO:0000259" key="8">
    <source>
        <dbReference type="SMART" id="SM01131"/>
    </source>
</evidence>
<dbReference type="NCBIfam" id="NF003877">
    <property type="entry name" value="PRK05427.1"/>
    <property type="match status" value="1"/>
</dbReference>
<proteinExistence type="predicted"/>
<evidence type="ECO:0000313" key="10">
    <source>
        <dbReference type="Proteomes" id="UP001246690"/>
    </source>
</evidence>
<reference evidence="9 10" key="1">
    <citation type="submission" date="2023-09" db="EMBL/GenBank/DDBJ databases">
        <title>Buttiauxella selenatireducens sp. nov., isolated from the rhizosphere of Cardamine hupingshanesis.</title>
        <authorList>
            <person name="Zhang S."/>
            <person name="Xu Z."/>
            <person name="Wang H."/>
            <person name="Guo Y."/>
        </authorList>
    </citation>
    <scope>NUCLEOTIDE SEQUENCE [LARGE SCALE GENOMIC DNA]</scope>
    <source>
        <strain evidence="9 10">R73</strain>
    </source>
</reference>
<dbReference type="Pfam" id="PF02833">
    <property type="entry name" value="DHHA2"/>
    <property type="match status" value="1"/>
</dbReference>
<dbReference type="PANTHER" id="PTHR12112:SF22">
    <property type="entry name" value="MANGANESE-DEPENDENT INORGANIC PYROPHOSPHATASE-RELATED"/>
    <property type="match status" value="1"/>
</dbReference>
<dbReference type="PANTHER" id="PTHR12112">
    <property type="entry name" value="BNIP - RELATED"/>
    <property type="match status" value="1"/>
</dbReference>
<comment type="cofactor">
    <cofactor evidence="1">
        <name>Mn(2+)</name>
        <dbReference type="ChEBI" id="CHEBI:29035"/>
    </cofactor>
</comment>
<evidence type="ECO:0000256" key="2">
    <source>
        <dbReference type="ARBA" id="ARBA00012146"/>
    </source>
</evidence>
<evidence type="ECO:0000256" key="6">
    <source>
        <dbReference type="ARBA" id="ARBA00032535"/>
    </source>
</evidence>
<dbReference type="InterPro" id="IPR038763">
    <property type="entry name" value="DHH_sf"/>
</dbReference>
<evidence type="ECO:0000256" key="3">
    <source>
        <dbReference type="ARBA" id="ARBA00022723"/>
    </source>
</evidence>
<dbReference type="InterPro" id="IPR004097">
    <property type="entry name" value="DHHA2"/>
</dbReference>
<dbReference type="SMART" id="SM01131">
    <property type="entry name" value="DHHA2"/>
    <property type="match status" value="1"/>
</dbReference>
<comment type="catalytic activity">
    <reaction evidence="7">
        <text>diphosphate + H2O = 2 phosphate + H(+)</text>
        <dbReference type="Rhea" id="RHEA:24576"/>
        <dbReference type="ChEBI" id="CHEBI:15377"/>
        <dbReference type="ChEBI" id="CHEBI:15378"/>
        <dbReference type="ChEBI" id="CHEBI:33019"/>
        <dbReference type="ChEBI" id="CHEBI:43474"/>
        <dbReference type="EC" id="3.6.1.1"/>
    </reaction>
</comment>
<keyword evidence="10" id="KW-1185">Reference proteome</keyword>
<organism evidence="9 10">
    <name type="scientific">Buttiauxella selenatireducens</name>
    <dbReference type="NCBI Taxonomy" id="3073902"/>
    <lineage>
        <taxon>Bacteria</taxon>
        <taxon>Pseudomonadati</taxon>
        <taxon>Pseudomonadota</taxon>
        <taxon>Gammaproteobacteria</taxon>
        <taxon>Enterobacterales</taxon>
        <taxon>Enterobacteriaceae</taxon>
        <taxon>Buttiauxella</taxon>
    </lineage>
</organism>
<dbReference type="InterPro" id="IPR038222">
    <property type="entry name" value="DHHA2_dom_sf"/>
</dbReference>
<protein>
    <recommendedName>
        <fullName evidence="2">inorganic diphosphatase</fullName>
        <ecNumber evidence="2">3.6.1.1</ecNumber>
    </recommendedName>
    <alternativeName>
        <fullName evidence="6">Pyrophosphate phospho-hydrolase</fullName>
    </alternativeName>
</protein>
<dbReference type="GO" id="GO:0004427">
    <property type="term" value="F:inorganic diphosphate phosphatase activity"/>
    <property type="evidence" value="ECO:0007669"/>
    <property type="project" value="UniProtKB-EC"/>
</dbReference>
<sequence>MIHVIGHLHPDSDSVCTAFMTARWLTLRGQEAQAWRTGEINRETQFIFEHAGLPLPESLSFSLADRAVWLVDFTEPAQGPESLTDSNIVGIIDHHRLGGLITRLPPEVWIKPVGSSATVLWQLMSPSVRDNITPAEAILMLGAVMSDTVDLRSPTTTEDDRTATDELTVFAGIDRSSFVASLLTAKTSIEGMTARQLLNKDIKTFEIDGIRVRVAQLELYSLSQTEQVLDALRREMDQHAIETDVELVVLMLTDINARRSELYFSGAALMNEPQPCVVNGMLSRKKQLLPWLQKHLHQHRGKS</sequence>